<dbReference type="SMART" id="SM00471">
    <property type="entry name" value="HDc"/>
    <property type="match status" value="1"/>
</dbReference>
<evidence type="ECO:0000256" key="4">
    <source>
        <dbReference type="ARBA" id="ARBA00011738"/>
    </source>
</evidence>
<evidence type="ECO:0000313" key="9">
    <source>
        <dbReference type="EMBL" id="TCS75964.1"/>
    </source>
</evidence>
<evidence type="ECO:0000259" key="8">
    <source>
        <dbReference type="SMART" id="SM00471"/>
    </source>
</evidence>
<name>A0A4R3K1Y3_9FIRM</name>
<gene>
    <name evidence="9" type="ORF">EDD59_1263</name>
</gene>
<dbReference type="EMBL" id="SLZZ01000026">
    <property type="protein sequence ID" value="TCS75964.1"/>
    <property type="molecule type" value="Genomic_DNA"/>
</dbReference>
<dbReference type="CDD" id="cd00077">
    <property type="entry name" value="HDc"/>
    <property type="match status" value="1"/>
</dbReference>
<dbReference type="EC" id="3.1.3.89" evidence="5"/>
<dbReference type="SUPFAM" id="SSF109604">
    <property type="entry name" value="HD-domain/PDEase-like"/>
    <property type="match status" value="1"/>
</dbReference>
<evidence type="ECO:0000256" key="7">
    <source>
        <dbReference type="ARBA" id="ARBA00022801"/>
    </source>
</evidence>
<dbReference type="GO" id="GO:0005737">
    <property type="term" value="C:cytoplasm"/>
    <property type="evidence" value="ECO:0007669"/>
    <property type="project" value="TreeGrafter"/>
</dbReference>
<evidence type="ECO:0000256" key="3">
    <source>
        <dbReference type="ARBA" id="ARBA00001941"/>
    </source>
</evidence>
<dbReference type="Proteomes" id="UP000295726">
    <property type="component" value="Unassembled WGS sequence"/>
</dbReference>
<dbReference type="Gene3D" id="1.10.3210.10">
    <property type="entry name" value="Hypothetical protein af1432"/>
    <property type="match status" value="1"/>
</dbReference>
<accession>A0A4R3K1Y3</accession>
<protein>
    <recommendedName>
        <fullName evidence="5">5'-deoxynucleotidase</fullName>
        <ecNumber evidence="5">3.1.3.89</ecNumber>
    </recommendedName>
</protein>
<reference evidence="9 10" key="1">
    <citation type="submission" date="2019-03" db="EMBL/GenBank/DDBJ databases">
        <title>Genomic Encyclopedia of Type Strains, Phase IV (KMG-IV): sequencing the most valuable type-strain genomes for metagenomic binning, comparative biology and taxonomic classification.</title>
        <authorList>
            <person name="Goeker M."/>
        </authorList>
    </citation>
    <scope>NUCLEOTIDE SEQUENCE [LARGE SCALE GENOMIC DNA]</scope>
    <source>
        <strain evidence="9 10">DSM 29489</strain>
    </source>
</reference>
<evidence type="ECO:0000256" key="5">
    <source>
        <dbReference type="ARBA" id="ARBA00012964"/>
    </source>
</evidence>
<evidence type="ECO:0000256" key="1">
    <source>
        <dbReference type="ARBA" id="ARBA00001638"/>
    </source>
</evidence>
<sequence>MDIGKITDFIEEAERLKTVTRTAKTSEGKTESTAEHSWRLALLACVVADEYSNLNMERVLTMCLIHDIGEIYEGDIPAIRQVDKVQKYEIELRAAKKIFSLLPEEKRNRLMEIWKEYNDCKTPEARLVKALDKAETILQHNQGKNPDDFDYGFNLYYGQEFFNDPNLKELRTYLDERTRDKILKENPEFKQADLVPVMDINI</sequence>
<dbReference type="InterPro" id="IPR006674">
    <property type="entry name" value="HD_domain"/>
</dbReference>
<comment type="cofactor">
    <cofactor evidence="2">
        <name>Mn(2+)</name>
        <dbReference type="ChEBI" id="CHEBI:29035"/>
    </cofactor>
</comment>
<dbReference type="PANTHER" id="PTHR11845">
    <property type="entry name" value="5'-DEOXYNUCLEOTIDASE HDDC2"/>
    <property type="match status" value="1"/>
</dbReference>
<dbReference type="OrthoDB" id="9796032at2"/>
<dbReference type="GO" id="GO:0002953">
    <property type="term" value="F:5'-deoxynucleotidase activity"/>
    <property type="evidence" value="ECO:0007669"/>
    <property type="project" value="UniProtKB-EC"/>
</dbReference>
<proteinExistence type="predicted"/>
<keyword evidence="10" id="KW-1185">Reference proteome</keyword>
<dbReference type="InterPro" id="IPR003607">
    <property type="entry name" value="HD/PDEase_dom"/>
</dbReference>
<feature type="domain" description="HD/PDEase" evidence="8">
    <location>
        <begin position="29"/>
        <end position="146"/>
    </location>
</feature>
<dbReference type="GO" id="GO:0046872">
    <property type="term" value="F:metal ion binding"/>
    <property type="evidence" value="ECO:0007669"/>
    <property type="project" value="UniProtKB-KW"/>
</dbReference>
<dbReference type="Pfam" id="PF13023">
    <property type="entry name" value="HD_3"/>
    <property type="match status" value="1"/>
</dbReference>
<evidence type="ECO:0000256" key="6">
    <source>
        <dbReference type="ARBA" id="ARBA00022723"/>
    </source>
</evidence>
<comment type="cofactor">
    <cofactor evidence="3">
        <name>Co(2+)</name>
        <dbReference type="ChEBI" id="CHEBI:48828"/>
    </cofactor>
</comment>
<keyword evidence="6" id="KW-0479">Metal-binding</keyword>
<dbReference type="PANTHER" id="PTHR11845:SF13">
    <property type="entry name" value="5'-DEOXYNUCLEOTIDASE HDDC2"/>
    <property type="match status" value="1"/>
</dbReference>
<dbReference type="InterPro" id="IPR039356">
    <property type="entry name" value="YfbR/HDDC2"/>
</dbReference>
<comment type="subunit">
    <text evidence="4">Homodimer.</text>
</comment>
<comment type="caution">
    <text evidence="9">The sequence shown here is derived from an EMBL/GenBank/DDBJ whole genome shotgun (WGS) entry which is preliminary data.</text>
</comment>
<evidence type="ECO:0000256" key="2">
    <source>
        <dbReference type="ARBA" id="ARBA00001936"/>
    </source>
</evidence>
<keyword evidence="7 9" id="KW-0378">Hydrolase</keyword>
<organism evidence="9 10">
    <name type="scientific">Muricomes intestini</name>
    <dbReference type="NCBI Taxonomy" id="1796634"/>
    <lineage>
        <taxon>Bacteria</taxon>
        <taxon>Bacillati</taxon>
        <taxon>Bacillota</taxon>
        <taxon>Clostridia</taxon>
        <taxon>Lachnospirales</taxon>
        <taxon>Lachnospiraceae</taxon>
        <taxon>Muricomes</taxon>
    </lineage>
</organism>
<comment type="catalytic activity">
    <reaction evidence="1">
        <text>a 2'-deoxyribonucleoside 5'-phosphate + H2O = a 2'-deoxyribonucleoside + phosphate</text>
        <dbReference type="Rhea" id="RHEA:36167"/>
        <dbReference type="ChEBI" id="CHEBI:15377"/>
        <dbReference type="ChEBI" id="CHEBI:18274"/>
        <dbReference type="ChEBI" id="CHEBI:43474"/>
        <dbReference type="ChEBI" id="CHEBI:65317"/>
        <dbReference type="EC" id="3.1.3.89"/>
    </reaction>
</comment>
<dbReference type="AlphaFoldDB" id="A0A4R3K1Y3"/>
<evidence type="ECO:0000313" key="10">
    <source>
        <dbReference type="Proteomes" id="UP000295726"/>
    </source>
</evidence>